<feature type="transmembrane region" description="Helical" evidence="1">
    <location>
        <begin position="75"/>
        <end position="96"/>
    </location>
</feature>
<reference evidence="3" key="1">
    <citation type="submission" date="2016-04" db="EMBL/GenBank/DDBJ databases">
        <authorList>
            <person name="Chen L."/>
            <person name="Zhuang W."/>
            <person name="Wang G."/>
        </authorList>
    </citation>
    <scope>NUCLEOTIDE SEQUENCE [LARGE SCALE GENOMIC DNA]</scope>
    <source>
        <strain evidence="3">208</strain>
    </source>
</reference>
<feature type="transmembrane region" description="Helical" evidence="1">
    <location>
        <begin position="117"/>
        <end position="141"/>
    </location>
</feature>
<feature type="transmembrane region" description="Helical" evidence="1">
    <location>
        <begin position="48"/>
        <end position="69"/>
    </location>
</feature>
<evidence type="ECO:0000313" key="2">
    <source>
        <dbReference type="EMBL" id="OQP56414.1"/>
    </source>
</evidence>
<evidence type="ECO:0000313" key="3">
    <source>
        <dbReference type="Proteomes" id="UP000192276"/>
    </source>
</evidence>
<dbReference type="STRING" id="550983.A4R26_04430"/>
<organism evidence="2 3">
    <name type="scientific">Niastella populi</name>
    <dbReference type="NCBI Taxonomy" id="550983"/>
    <lineage>
        <taxon>Bacteria</taxon>
        <taxon>Pseudomonadati</taxon>
        <taxon>Bacteroidota</taxon>
        <taxon>Chitinophagia</taxon>
        <taxon>Chitinophagales</taxon>
        <taxon>Chitinophagaceae</taxon>
        <taxon>Niastella</taxon>
    </lineage>
</organism>
<sequence>MEDNEIISLWRTYGQRLEESLQLNRRNAEEITRLKVKSFLSSMKPIKLFTIAVGIIWVGLIDILIIKLFPIANWFFIISAGIQVLLTKLAIVIYLYQLILIHEADISEPVLETQHKLASLRSTTIWVTRILFLQLPVWTTFYWNRSMLLNGNWVLYLIQAAVTLSFIFAAIWLFRNIRYENKDKKWFRLIFNGSEWDPVIKSIELLNELKALRVENK</sequence>
<name>A0A1V9FDH6_9BACT</name>
<gene>
    <name evidence="2" type="ORF">A4R26_04430</name>
</gene>
<proteinExistence type="predicted"/>
<accession>A0A1V9FDH6</accession>
<comment type="caution">
    <text evidence="2">The sequence shown here is derived from an EMBL/GenBank/DDBJ whole genome shotgun (WGS) entry which is preliminary data.</text>
</comment>
<dbReference type="EMBL" id="LWBP01000199">
    <property type="protein sequence ID" value="OQP56414.1"/>
    <property type="molecule type" value="Genomic_DNA"/>
</dbReference>
<dbReference type="OrthoDB" id="5706484at2"/>
<keyword evidence="1" id="KW-0812">Transmembrane</keyword>
<evidence type="ECO:0008006" key="4">
    <source>
        <dbReference type="Google" id="ProtNLM"/>
    </source>
</evidence>
<dbReference type="AlphaFoldDB" id="A0A1V9FDH6"/>
<dbReference type="RefSeq" id="WP_081168477.1">
    <property type="nucleotide sequence ID" value="NZ_LWBP01000199.1"/>
</dbReference>
<keyword evidence="1" id="KW-1133">Transmembrane helix</keyword>
<evidence type="ECO:0000256" key="1">
    <source>
        <dbReference type="SAM" id="Phobius"/>
    </source>
</evidence>
<protein>
    <recommendedName>
        <fullName evidence="4">2TM domain-containing protein</fullName>
    </recommendedName>
</protein>
<keyword evidence="3" id="KW-1185">Reference proteome</keyword>
<feature type="transmembrane region" description="Helical" evidence="1">
    <location>
        <begin position="153"/>
        <end position="174"/>
    </location>
</feature>
<dbReference type="Proteomes" id="UP000192276">
    <property type="component" value="Unassembled WGS sequence"/>
</dbReference>
<keyword evidence="1" id="KW-0472">Membrane</keyword>